<evidence type="ECO:0000256" key="8">
    <source>
        <dbReference type="ARBA" id="ARBA00023012"/>
    </source>
</evidence>
<dbReference type="EMBL" id="FOGI01000001">
    <property type="protein sequence ID" value="SER06067.1"/>
    <property type="molecule type" value="Genomic_DNA"/>
</dbReference>
<dbReference type="GO" id="GO:0005524">
    <property type="term" value="F:ATP binding"/>
    <property type="evidence" value="ECO:0007669"/>
    <property type="project" value="UniProtKB-KW"/>
</dbReference>
<keyword evidence="5" id="KW-0547">Nucleotide-binding</keyword>
<dbReference type="GO" id="GO:0000155">
    <property type="term" value="F:phosphorelay sensor kinase activity"/>
    <property type="evidence" value="ECO:0007669"/>
    <property type="project" value="InterPro"/>
</dbReference>
<evidence type="ECO:0000256" key="1">
    <source>
        <dbReference type="ARBA" id="ARBA00000085"/>
    </source>
</evidence>
<dbReference type="InterPro" id="IPR003594">
    <property type="entry name" value="HATPase_dom"/>
</dbReference>
<dbReference type="GO" id="GO:0046983">
    <property type="term" value="F:protein dimerization activity"/>
    <property type="evidence" value="ECO:0007669"/>
    <property type="project" value="InterPro"/>
</dbReference>
<dbReference type="AlphaFoldDB" id="A0A1H9L4K0"/>
<dbReference type="EC" id="2.7.13.3" evidence="2"/>
<evidence type="ECO:0000256" key="9">
    <source>
        <dbReference type="SAM" id="Phobius"/>
    </source>
</evidence>
<comment type="catalytic activity">
    <reaction evidence="1">
        <text>ATP + protein L-histidine = ADP + protein N-phospho-L-histidine.</text>
        <dbReference type="EC" id="2.7.13.3"/>
    </reaction>
</comment>
<keyword evidence="9" id="KW-1133">Transmembrane helix</keyword>
<feature type="domain" description="Signal transduction histidine kinase subgroup 3 dimerisation and phosphoacceptor" evidence="11">
    <location>
        <begin position="156"/>
        <end position="222"/>
    </location>
</feature>
<feature type="transmembrane region" description="Helical" evidence="9">
    <location>
        <begin position="51"/>
        <end position="75"/>
    </location>
</feature>
<evidence type="ECO:0000313" key="13">
    <source>
        <dbReference type="Proteomes" id="UP000199051"/>
    </source>
</evidence>
<evidence type="ECO:0000313" key="12">
    <source>
        <dbReference type="EMBL" id="SER06067.1"/>
    </source>
</evidence>
<keyword evidence="9" id="KW-0472">Membrane</keyword>
<name>A0A1H9L4K0_9PSEU</name>
<keyword evidence="7" id="KW-0067">ATP-binding</keyword>
<dbReference type="Proteomes" id="UP000199051">
    <property type="component" value="Unassembled WGS sequence"/>
</dbReference>
<protein>
    <recommendedName>
        <fullName evidence="2">histidine kinase</fullName>
        <ecNumber evidence="2">2.7.13.3</ecNumber>
    </recommendedName>
</protein>
<evidence type="ECO:0000256" key="4">
    <source>
        <dbReference type="ARBA" id="ARBA00022679"/>
    </source>
</evidence>
<keyword evidence="13" id="KW-1185">Reference proteome</keyword>
<dbReference type="Gene3D" id="3.30.565.10">
    <property type="entry name" value="Histidine kinase-like ATPase, C-terminal domain"/>
    <property type="match status" value="1"/>
</dbReference>
<accession>A0A1H9L4K0</accession>
<reference evidence="13" key="1">
    <citation type="submission" date="2016-10" db="EMBL/GenBank/DDBJ databases">
        <authorList>
            <person name="Varghese N."/>
            <person name="Submissions S."/>
        </authorList>
    </citation>
    <scope>NUCLEOTIDE SEQUENCE [LARGE SCALE GENOMIC DNA]</scope>
    <source>
        <strain evidence="13">DSM 44260</strain>
    </source>
</reference>
<dbReference type="InterPro" id="IPR011712">
    <property type="entry name" value="Sig_transdc_His_kin_sub3_dim/P"/>
</dbReference>
<dbReference type="STRING" id="155974.SAMN04487818_101439"/>
<feature type="domain" description="Histidine kinase/HSP90-like ATPase" evidence="10">
    <location>
        <begin position="254"/>
        <end position="340"/>
    </location>
</feature>
<dbReference type="SUPFAM" id="SSF55874">
    <property type="entry name" value="ATPase domain of HSP90 chaperone/DNA topoisomerase II/histidine kinase"/>
    <property type="match status" value="1"/>
</dbReference>
<gene>
    <name evidence="12" type="ORF">SAMN04487818_101439</name>
</gene>
<keyword evidence="8" id="KW-0902">Two-component regulatory system</keyword>
<keyword evidence="3" id="KW-0597">Phosphoprotein</keyword>
<keyword evidence="6 12" id="KW-0418">Kinase</keyword>
<evidence type="ECO:0000256" key="5">
    <source>
        <dbReference type="ARBA" id="ARBA00022741"/>
    </source>
</evidence>
<sequence>MSVARWLSERRWLFFDVLLGVVAFVAVAQTGRGPLWIAAGVGVGLAMRTRAPLAGYLLGTAVLMTGGLLGFTDVVSPYANVIGIHALGTHPSARRSLCGPVLVVPGVLAYYSQEAASTAAIAGTVFFWLLAWAVGFATARARERSELVNRAAVAEERTRMARELHDLVGHTVNVMLVQAGASRVVLDSDPAKAKELLTAVERTGREALDELDRVLCALRPDDPDLTRLASRMTEAGMAVDLRVEAGGLSGPLELAVYRIVQEALTNAMTHGKARSASVSVVSSAEGVEVEVADRGRGPRPGYRVGRGLTGITERAEVLGGSVVHGGGDGGGFRLRVVLPLA</sequence>
<dbReference type="InterPro" id="IPR036890">
    <property type="entry name" value="HATPase_C_sf"/>
</dbReference>
<evidence type="ECO:0000259" key="10">
    <source>
        <dbReference type="Pfam" id="PF02518"/>
    </source>
</evidence>
<dbReference type="RefSeq" id="WP_092774670.1">
    <property type="nucleotide sequence ID" value="NZ_FOGI01000001.1"/>
</dbReference>
<evidence type="ECO:0000256" key="2">
    <source>
        <dbReference type="ARBA" id="ARBA00012438"/>
    </source>
</evidence>
<dbReference type="InterPro" id="IPR050482">
    <property type="entry name" value="Sensor_HK_TwoCompSys"/>
</dbReference>
<organism evidence="12 13">
    <name type="scientific">Actinokineospora terrae</name>
    <dbReference type="NCBI Taxonomy" id="155974"/>
    <lineage>
        <taxon>Bacteria</taxon>
        <taxon>Bacillati</taxon>
        <taxon>Actinomycetota</taxon>
        <taxon>Actinomycetes</taxon>
        <taxon>Pseudonocardiales</taxon>
        <taxon>Pseudonocardiaceae</taxon>
        <taxon>Actinokineospora</taxon>
    </lineage>
</organism>
<feature type="transmembrane region" description="Helical" evidence="9">
    <location>
        <begin position="12"/>
        <end position="31"/>
    </location>
</feature>
<feature type="transmembrane region" description="Helical" evidence="9">
    <location>
        <begin position="119"/>
        <end position="139"/>
    </location>
</feature>
<dbReference type="GO" id="GO:0016020">
    <property type="term" value="C:membrane"/>
    <property type="evidence" value="ECO:0007669"/>
    <property type="project" value="InterPro"/>
</dbReference>
<dbReference type="PANTHER" id="PTHR24421:SF10">
    <property type="entry name" value="NITRATE_NITRITE SENSOR PROTEIN NARQ"/>
    <property type="match status" value="1"/>
</dbReference>
<keyword evidence="4" id="KW-0808">Transferase</keyword>
<evidence type="ECO:0000256" key="7">
    <source>
        <dbReference type="ARBA" id="ARBA00022840"/>
    </source>
</evidence>
<evidence type="ECO:0000256" key="3">
    <source>
        <dbReference type="ARBA" id="ARBA00022553"/>
    </source>
</evidence>
<evidence type="ECO:0000259" key="11">
    <source>
        <dbReference type="Pfam" id="PF07730"/>
    </source>
</evidence>
<dbReference type="Gene3D" id="1.20.5.1930">
    <property type="match status" value="1"/>
</dbReference>
<evidence type="ECO:0000256" key="6">
    <source>
        <dbReference type="ARBA" id="ARBA00022777"/>
    </source>
</evidence>
<dbReference type="Pfam" id="PF07730">
    <property type="entry name" value="HisKA_3"/>
    <property type="match status" value="1"/>
</dbReference>
<dbReference type="PANTHER" id="PTHR24421">
    <property type="entry name" value="NITRATE/NITRITE SENSOR PROTEIN NARX-RELATED"/>
    <property type="match status" value="1"/>
</dbReference>
<proteinExistence type="predicted"/>
<dbReference type="Pfam" id="PF02518">
    <property type="entry name" value="HATPase_c"/>
    <property type="match status" value="1"/>
</dbReference>
<keyword evidence="9" id="KW-0812">Transmembrane</keyword>